<evidence type="ECO:0000313" key="10">
    <source>
        <dbReference type="Ensembl" id="ENSCPRP00005013031.1"/>
    </source>
</evidence>
<keyword evidence="11" id="KW-1185">Reference proteome</keyword>
<dbReference type="SUPFAM" id="SSF58010">
    <property type="entry name" value="Fibrinogen coiled-coil and central regions"/>
    <property type="match status" value="1"/>
</dbReference>
<dbReference type="GO" id="GO:0070527">
    <property type="term" value="P:platelet aggregation"/>
    <property type="evidence" value="ECO:0007669"/>
    <property type="project" value="TreeGrafter"/>
</dbReference>
<keyword evidence="3" id="KW-0356">Hemostasis</keyword>
<reference evidence="10" key="1">
    <citation type="submission" date="2025-08" db="UniProtKB">
        <authorList>
            <consortium name="Ensembl"/>
        </authorList>
    </citation>
    <scope>IDENTIFICATION</scope>
</reference>
<dbReference type="InterPro" id="IPR012290">
    <property type="entry name" value="Fibrinogen_a/b/g_coil_dom"/>
</dbReference>
<feature type="signal peptide" evidence="8">
    <location>
        <begin position="1"/>
        <end position="18"/>
    </location>
</feature>
<dbReference type="GO" id="GO:0005577">
    <property type="term" value="C:fibrinogen complex"/>
    <property type="evidence" value="ECO:0007669"/>
    <property type="project" value="InterPro"/>
</dbReference>
<dbReference type="Proteomes" id="UP000594220">
    <property type="component" value="Unplaced"/>
</dbReference>
<name>A0A7M4EPN7_CROPO</name>
<comment type="subunit">
    <text evidence="7">Heterohexamer; disulfide linked. Contains 2 sets of 3 non-identical chains (alpha, beta and gamma). The 2 heterotrimers are in head to head conformation with the N-termini in a small central domain.</text>
</comment>
<evidence type="ECO:0000313" key="11">
    <source>
        <dbReference type="Proteomes" id="UP000594220"/>
    </source>
</evidence>
<dbReference type="InterPro" id="IPR037579">
    <property type="entry name" value="FIB_ANG-like"/>
</dbReference>
<evidence type="ECO:0000256" key="7">
    <source>
        <dbReference type="ARBA" id="ARBA00025974"/>
    </source>
</evidence>
<reference evidence="10" key="2">
    <citation type="submission" date="2025-09" db="UniProtKB">
        <authorList>
            <consortium name="Ensembl"/>
        </authorList>
    </citation>
    <scope>IDENTIFICATION</scope>
</reference>
<dbReference type="OMA" id="EHAQTSC"/>
<evidence type="ECO:0000256" key="4">
    <source>
        <dbReference type="ARBA" id="ARBA00023054"/>
    </source>
</evidence>
<evidence type="ECO:0000256" key="3">
    <source>
        <dbReference type="ARBA" id="ARBA00022696"/>
    </source>
</evidence>
<protein>
    <recommendedName>
        <fullName evidence="9">Fibrinogen alpha/beta/gamma chain coiled coil domain-containing protein</fullName>
    </recommendedName>
</protein>
<proteinExistence type="predicted"/>
<dbReference type="Pfam" id="PF08702">
    <property type="entry name" value="Fib_alpha"/>
    <property type="match status" value="1"/>
</dbReference>
<keyword evidence="5" id="KW-0094">Blood coagulation</keyword>
<feature type="chain" id="PRO_5029854837" description="Fibrinogen alpha/beta/gamma chain coiled coil domain-containing protein" evidence="8">
    <location>
        <begin position="19"/>
        <end position="122"/>
    </location>
</feature>
<accession>A0A7M4EPN7</accession>
<feature type="domain" description="Fibrinogen alpha/beta/gamma chain coiled coil" evidence="9">
    <location>
        <begin position="48"/>
        <end position="118"/>
    </location>
</feature>
<dbReference type="Ensembl" id="ENSCPRT00005015330.1">
    <property type="protein sequence ID" value="ENSCPRP00005013031.1"/>
    <property type="gene ID" value="ENSCPRG00005009243.1"/>
</dbReference>
<dbReference type="GO" id="GO:0034116">
    <property type="term" value="P:positive regulation of heterotypic cell-cell adhesion"/>
    <property type="evidence" value="ECO:0007669"/>
    <property type="project" value="TreeGrafter"/>
</dbReference>
<keyword evidence="8" id="KW-0732">Signal</keyword>
<dbReference type="GO" id="GO:0072377">
    <property type="term" value="P:blood coagulation, common pathway"/>
    <property type="evidence" value="ECO:0007669"/>
    <property type="project" value="TreeGrafter"/>
</dbReference>
<evidence type="ECO:0000256" key="5">
    <source>
        <dbReference type="ARBA" id="ARBA00023084"/>
    </source>
</evidence>
<keyword evidence="6" id="KW-1015">Disulfide bond</keyword>
<evidence type="ECO:0000256" key="1">
    <source>
        <dbReference type="ARBA" id="ARBA00004613"/>
    </source>
</evidence>
<dbReference type="PANTHER" id="PTHR47221:SF3">
    <property type="entry name" value="FIBRINOGEN ALPHA CHAIN"/>
    <property type="match status" value="1"/>
</dbReference>
<organism evidence="10 11">
    <name type="scientific">Crocodylus porosus</name>
    <name type="common">Saltwater crocodile</name>
    <name type="synonym">Estuarine crocodile</name>
    <dbReference type="NCBI Taxonomy" id="8502"/>
    <lineage>
        <taxon>Eukaryota</taxon>
        <taxon>Metazoa</taxon>
        <taxon>Chordata</taxon>
        <taxon>Craniata</taxon>
        <taxon>Vertebrata</taxon>
        <taxon>Euteleostomi</taxon>
        <taxon>Archelosauria</taxon>
        <taxon>Archosauria</taxon>
        <taxon>Crocodylia</taxon>
        <taxon>Longirostres</taxon>
        <taxon>Crocodylidae</taxon>
        <taxon>Crocodylus</taxon>
    </lineage>
</organism>
<keyword evidence="2" id="KW-0964">Secreted</keyword>
<dbReference type="PANTHER" id="PTHR47221">
    <property type="entry name" value="FIBRINOGEN ALPHA CHAIN"/>
    <property type="match status" value="1"/>
</dbReference>
<dbReference type="GO" id="GO:0030674">
    <property type="term" value="F:protein-macromolecule adaptor activity"/>
    <property type="evidence" value="ECO:0007669"/>
    <property type="project" value="TreeGrafter"/>
</dbReference>
<keyword evidence="4" id="KW-0175">Coiled coil</keyword>
<dbReference type="GO" id="GO:0051258">
    <property type="term" value="P:protein polymerization"/>
    <property type="evidence" value="ECO:0007669"/>
    <property type="project" value="InterPro"/>
</dbReference>
<dbReference type="GO" id="GO:0005102">
    <property type="term" value="F:signaling receptor binding"/>
    <property type="evidence" value="ECO:0007669"/>
    <property type="project" value="InterPro"/>
</dbReference>
<dbReference type="AlphaFoldDB" id="A0A7M4EPN7"/>
<comment type="subcellular location">
    <subcellularLocation>
        <location evidence="1">Secreted</location>
    </subcellularLocation>
</comment>
<dbReference type="Gene3D" id="1.20.5.50">
    <property type="match status" value="1"/>
</dbReference>
<dbReference type="GeneTree" id="ENSGT00960000190878"/>
<dbReference type="GO" id="GO:0042730">
    <property type="term" value="P:fibrinolysis"/>
    <property type="evidence" value="ECO:0007669"/>
    <property type="project" value="TreeGrafter"/>
</dbReference>
<evidence type="ECO:0000256" key="2">
    <source>
        <dbReference type="ARBA" id="ARBA00022525"/>
    </source>
</evidence>
<dbReference type="GO" id="GO:0005201">
    <property type="term" value="F:extracellular matrix structural constituent"/>
    <property type="evidence" value="ECO:0007669"/>
    <property type="project" value="TreeGrafter"/>
</dbReference>
<sequence>MLQMRILCILLCVSIVWAGEEGSTFEGEGGAGRGPRVSEHAQTSCKYEKSWPICSDDQWGQKCPSGCRMQGLIDDTSSDFNHRLDKIRKLLDVNENKYKKSKTITSQTVNSMKGNIADEHSK</sequence>
<evidence type="ECO:0000259" key="9">
    <source>
        <dbReference type="Pfam" id="PF08702"/>
    </source>
</evidence>
<evidence type="ECO:0000256" key="6">
    <source>
        <dbReference type="ARBA" id="ARBA00023157"/>
    </source>
</evidence>
<evidence type="ECO:0000256" key="8">
    <source>
        <dbReference type="SAM" id="SignalP"/>
    </source>
</evidence>